<feature type="transmembrane region" description="Helical" evidence="10">
    <location>
        <begin position="450"/>
        <end position="468"/>
    </location>
</feature>
<protein>
    <recommendedName>
        <fullName evidence="15">Cytochrome C biogenesis protein</fullName>
    </recommendedName>
</protein>
<dbReference type="EMBL" id="PGTM01000167">
    <property type="protein sequence ID" value="PJF35354.1"/>
    <property type="molecule type" value="Genomic_DNA"/>
</dbReference>
<accession>A0A2M8PCU6</accession>
<feature type="transmembrane region" description="Helical" evidence="10">
    <location>
        <begin position="40"/>
        <end position="62"/>
    </location>
</feature>
<evidence type="ECO:0000259" key="11">
    <source>
        <dbReference type="Pfam" id="PF01578"/>
    </source>
</evidence>
<keyword evidence="7 10" id="KW-1133">Transmembrane helix</keyword>
<dbReference type="InterPro" id="IPR003567">
    <property type="entry name" value="Cyt_c_biogenesis"/>
</dbReference>
<reference evidence="13 14" key="1">
    <citation type="submission" date="2017-11" db="EMBL/GenBank/DDBJ databases">
        <title>Evolution of Phototrophy in the Chloroflexi Phylum Driven by Horizontal Gene Transfer.</title>
        <authorList>
            <person name="Ward L.M."/>
            <person name="Hemp J."/>
            <person name="Shih P.M."/>
            <person name="Mcglynn S.E."/>
            <person name="Fischer W."/>
        </authorList>
    </citation>
    <scope>NUCLEOTIDE SEQUENCE [LARGE SCALE GENOMIC DNA]</scope>
    <source>
        <strain evidence="13">JP3_13</strain>
    </source>
</reference>
<keyword evidence="3" id="KW-1003">Cell membrane</keyword>
<proteinExistence type="inferred from homology"/>
<feature type="transmembrane region" description="Helical" evidence="10">
    <location>
        <begin position="474"/>
        <end position="494"/>
    </location>
</feature>
<dbReference type="Pfam" id="PF01578">
    <property type="entry name" value="Cytochrom_C_asm"/>
    <property type="match status" value="1"/>
</dbReference>
<evidence type="ECO:0000313" key="14">
    <source>
        <dbReference type="Proteomes" id="UP000229681"/>
    </source>
</evidence>
<feature type="domain" description="Cytochrome c-type biogenesis protein CcmF C-terminal" evidence="12">
    <location>
        <begin position="344"/>
        <end position="672"/>
    </location>
</feature>
<evidence type="ECO:0000256" key="8">
    <source>
        <dbReference type="ARBA" id="ARBA00023136"/>
    </source>
</evidence>
<feature type="transmembrane region" description="Helical" evidence="10">
    <location>
        <begin position="82"/>
        <end position="113"/>
    </location>
</feature>
<dbReference type="GO" id="GO:0017004">
    <property type="term" value="P:cytochrome complex assembly"/>
    <property type="evidence" value="ECO:0007669"/>
    <property type="project" value="UniProtKB-KW"/>
</dbReference>
<dbReference type="AlphaFoldDB" id="A0A2M8PCU6"/>
<evidence type="ECO:0000259" key="12">
    <source>
        <dbReference type="Pfam" id="PF16327"/>
    </source>
</evidence>
<feature type="domain" description="Cytochrome c assembly protein" evidence="11">
    <location>
        <begin position="89"/>
        <end position="318"/>
    </location>
</feature>
<dbReference type="PRINTS" id="PR01410">
    <property type="entry name" value="CCBIOGENESIS"/>
</dbReference>
<feature type="transmembrane region" description="Helical" evidence="10">
    <location>
        <begin position="198"/>
        <end position="220"/>
    </location>
</feature>
<keyword evidence="8 10" id="KW-0472">Membrane</keyword>
<dbReference type="GO" id="GO:0005886">
    <property type="term" value="C:plasma membrane"/>
    <property type="evidence" value="ECO:0007669"/>
    <property type="project" value="UniProtKB-SubCell"/>
</dbReference>
<organism evidence="13 14">
    <name type="scientific">Candidatus Thermofonsia Clade 1 bacterium</name>
    <dbReference type="NCBI Taxonomy" id="2364210"/>
    <lineage>
        <taxon>Bacteria</taxon>
        <taxon>Bacillati</taxon>
        <taxon>Chloroflexota</taxon>
        <taxon>Candidatus Thermofontia</taxon>
        <taxon>Candidatus Thermofonsia Clade 1</taxon>
    </lineage>
</organism>
<dbReference type="PRINTS" id="PR01411">
    <property type="entry name" value="CCMFBIOGNSIS"/>
</dbReference>
<feature type="transmembrane region" description="Helical" evidence="10">
    <location>
        <begin position="374"/>
        <end position="395"/>
    </location>
</feature>
<dbReference type="InterPro" id="IPR032523">
    <property type="entry name" value="CcmF_C"/>
</dbReference>
<dbReference type="InterPro" id="IPR002541">
    <property type="entry name" value="Cyt_c_assembly"/>
</dbReference>
<evidence type="ECO:0000256" key="7">
    <source>
        <dbReference type="ARBA" id="ARBA00022989"/>
    </source>
</evidence>
<evidence type="ECO:0000256" key="5">
    <source>
        <dbReference type="ARBA" id="ARBA00022692"/>
    </source>
</evidence>
<gene>
    <name evidence="13" type="ORF">CUN49_10985</name>
</gene>
<evidence type="ECO:0000256" key="6">
    <source>
        <dbReference type="ARBA" id="ARBA00022748"/>
    </source>
</evidence>
<feature type="transmembrane region" description="Helical" evidence="10">
    <location>
        <begin position="656"/>
        <end position="673"/>
    </location>
</feature>
<feature type="transmembrane region" description="Helical" evidence="10">
    <location>
        <begin position="232"/>
        <end position="252"/>
    </location>
</feature>
<dbReference type="GO" id="GO:0015232">
    <property type="term" value="F:heme transmembrane transporter activity"/>
    <property type="evidence" value="ECO:0007669"/>
    <property type="project" value="InterPro"/>
</dbReference>
<feature type="transmembrane region" description="Helical" evidence="10">
    <location>
        <begin position="125"/>
        <end position="143"/>
    </location>
</feature>
<name>A0A2M8PCU6_9CHLR</name>
<comment type="caution">
    <text evidence="13">The sequence shown here is derived from an EMBL/GenBank/DDBJ whole genome shotgun (WGS) entry which is preliminary data.</text>
</comment>
<feature type="transmembrane region" description="Helical" evidence="10">
    <location>
        <begin position="523"/>
        <end position="541"/>
    </location>
</feature>
<dbReference type="Pfam" id="PF16327">
    <property type="entry name" value="CcmF_C"/>
    <property type="match status" value="1"/>
</dbReference>
<keyword evidence="5 10" id="KW-0812">Transmembrane</keyword>
<comment type="subcellular location">
    <subcellularLocation>
        <location evidence="1">Cell inner membrane</location>
        <topology evidence="1">Multi-pass membrane protein</topology>
    </subcellularLocation>
</comment>
<feature type="transmembrane region" description="Helical" evidence="10">
    <location>
        <begin position="272"/>
        <end position="288"/>
    </location>
</feature>
<comment type="function">
    <text evidence="9">Required for the biogenesis of c-type cytochromes. Possible subunit of a heme lyase.</text>
</comment>
<keyword evidence="6" id="KW-0201">Cytochrome c-type biogenesis</keyword>
<feature type="transmembrane region" description="Helical" evidence="10">
    <location>
        <begin position="6"/>
        <end position="28"/>
    </location>
</feature>
<dbReference type="PANTHER" id="PTHR43653:SF1">
    <property type="entry name" value="CYTOCHROME C-TYPE BIOGENESIS PROTEIN CCMF"/>
    <property type="match status" value="1"/>
</dbReference>
<evidence type="ECO:0000256" key="9">
    <source>
        <dbReference type="ARBA" id="ARBA00037230"/>
    </source>
</evidence>
<dbReference type="GO" id="GO:0020037">
    <property type="term" value="F:heme binding"/>
    <property type="evidence" value="ECO:0007669"/>
    <property type="project" value="InterPro"/>
</dbReference>
<dbReference type="Proteomes" id="UP000229681">
    <property type="component" value="Unassembled WGS sequence"/>
</dbReference>
<dbReference type="PANTHER" id="PTHR43653">
    <property type="entry name" value="CYTOCHROME C ASSEMBLY PROTEIN-RELATED"/>
    <property type="match status" value="1"/>
</dbReference>
<feature type="transmembrane region" description="Helical" evidence="10">
    <location>
        <begin position="332"/>
        <end position="353"/>
    </location>
</feature>
<evidence type="ECO:0000256" key="3">
    <source>
        <dbReference type="ARBA" id="ARBA00022475"/>
    </source>
</evidence>
<feature type="transmembrane region" description="Helical" evidence="10">
    <location>
        <begin position="300"/>
        <end position="320"/>
    </location>
</feature>
<dbReference type="InterPro" id="IPR003568">
    <property type="entry name" value="Cyt_c_biogenesis_CcmF"/>
</dbReference>
<evidence type="ECO:0000256" key="1">
    <source>
        <dbReference type="ARBA" id="ARBA00004429"/>
    </source>
</evidence>
<feature type="transmembrane region" description="Helical" evidence="10">
    <location>
        <begin position="415"/>
        <end position="438"/>
    </location>
</feature>
<evidence type="ECO:0000256" key="2">
    <source>
        <dbReference type="ARBA" id="ARBA00009186"/>
    </source>
</evidence>
<evidence type="ECO:0000256" key="10">
    <source>
        <dbReference type="SAM" id="Phobius"/>
    </source>
</evidence>
<keyword evidence="4" id="KW-0997">Cell inner membrane</keyword>
<sequence>MLAEVGFIATFLAFGAALYAAVMAFYSVRQRDERRLLSARNAALATAPLMLVSLGALLSALLTEQYQIAYVWNVTDPNTPTFYRITALWGAQAGSLLFWSGLMSAFAFGAIALNWQAQRRLMPYVIAYTMLVLAAFLALSLFFENPFERYWIMPDDSVAKSVFALGGAVPPSAVRLAETANGLNPLLRHFGMIVHPPLLYMGFVGFIIPFAFAMAALASGDLSSNWIKATRRWTLLAWLSLSLGLVLGGRWAYDVLGWGGWWGWDPVENAAFLPWLLSTAFLHSVMIQEKRGMLKVWNMFLILGTFSAVIFGTFATRSGLVDSVHSFARSAIGFPLFFFWFAITAMSVGLLLWRWRRGELRDERRLHGWLSRETLFVLNNVIFVMLFIAIFWGSFGAPIFSELFMGTTITLGKDYFLQVTPPLFLALFILMGVAPLSAWGATTLLRLGKALIAPSLLAALVVLSLALLQPTEPLVLLIYGLIALSGTVALWETARGAAARHKRLGENWYTAFTALIARNRRRYGGYLIHLSIALLGIGALGSELYQQETQRTLAVGQSLELGGYVMRYDGFLGGQIAEDGRIMDIAQVTVLRDGREVARLRPRRDFYPNAEGMNTMTIPSAHSTLEGDFYVLLVDWEPISAQNATFKVFINPLINLIWWSSLLLILGTLIGMYPERRVALATVTVEPSSQLAGAKA</sequence>
<evidence type="ECO:0000313" key="13">
    <source>
        <dbReference type="EMBL" id="PJF35354.1"/>
    </source>
</evidence>
<comment type="similarity">
    <text evidence="2">Belongs to the CcmF/CycK/Ccl1/NrfE/CcsA family.</text>
</comment>
<evidence type="ECO:0008006" key="15">
    <source>
        <dbReference type="Google" id="ProtNLM"/>
    </source>
</evidence>
<evidence type="ECO:0000256" key="4">
    <source>
        <dbReference type="ARBA" id="ARBA00022519"/>
    </source>
</evidence>